<reference evidence="2 3" key="1">
    <citation type="submission" date="2014-04" db="EMBL/GenBank/DDBJ databases">
        <authorList>
            <consortium name="DOE Joint Genome Institute"/>
            <person name="Kuo A."/>
            <person name="Zuccaro A."/>
            <person name="Kohler A."/>
            <person name="Nagy L.G."/>
            <person name="Floudas D."/>
            <person name="Copeland A."/>
            <person name="Barry K.W."/>
            <person name="Cichocki N."/>
            <person name="Veneault-Fourrey C."/>
            <person name="LaButti K."/>
            <person name="Lindquist E.A."/>
            <person name="Lipzen A."/>
            <person name="Lundell T."/>
            <person name="Morin E."/>
            <person name="Murat C."/>
            <person name="Sun H."/>
            <person name="Tunlid A."/>
            <person name="Henrissat B."/>
            <person name="Grigoriev I.V."/>
            <person name="Hibbett D.S."/>
            <person name="Martin F."/>
            <person name="Nordberg H.P."/>
            <person name="Cantor M.N."/>
            <person name="Hua S.X."/>
        </authorList>
    </citation>
    <scope>NUCLEOTIDE SEQUENCE [LARGE SCALE GENOMIC DNA]</scope>
    <source>
        <strain evidence="2 3">MAFF 305830</strain>
    </source>
</reference>
<evidence type="ECO:0000256" key="1">
    <source>
        <dbReference type="SAM" id="Coils"/>
    </source>
</evidence>
<keyword evidence="3" id="KW-1185">Reference proteome</keyword>
<dbReference type="OrthoDB" id="2269034at2759"/>
<proteinExistence type="predicted"/>
<dbReference type="Proteomes" id="UP000054097">
    <property type="component" value="Unassembled WGS sequence"/>
</dbReference>
<dbReference type="STRING" id="933852.A0A0C2W3L9"/>
<dbReference type="AlphaFoldDB" id="A0A0C2W3L9"/>
<organism evidence="2 3">
    <name type="scientific">Serendipita vermifera MAFF 305830</name>
    <dbReference type="NCBI Taxonomy" id="933852"/>
    <lineage>
        <taxon>Eukaryota</taxon>
        <taxon>Fungi</taxon>
        <taxon>Dikarya</taxon>
        <taxon>Basidiomycota</taxon>
        <taxon>Agaricomycotina</taxon>
        <taxon>Agaricomycetes</taxon>
        <taxon>Sebacinales</taxon>
        <taxon>Serendipitaceae</taxon>
        <taxon>Serendipita</taxon>
    </lineage>
</organism>
<protein>
    <submittedName>
        <fullName evidence="2">Uncharacterized protein</fullName>
    </submittedName>
</protein>
<gene>
    <name evidence="2" type="ORF">M408DRAFT_29835</name>
</gene>
<accession>A0A0C2W3L9</accession>
<evidence type="ECO:0000313" key="2">
    <source>
        <dbReference type="EMBL" id="KIM21063.1"/>
    </source>
</evidence>
<name>A0A0C2W3L9_SERVB</name>
<sequence length="520" mass="59227">MANISPIDAFNLATLSKSIEPLAEVKRIINGYKEEDEKLAESQTQLRQQLHKVDSQRERLRLEMISAELSKRIIQTTTENLRSLCPPIRYLPTEILLYIFQLLVVKGHNIRTRGRKSWNSIAFDRSPIVISQVCSRWRVLAHQCPDLWTSILLNMHIWRSSEPTKISREELRVAMWKFRGKQKTQSVLIDWWGPEDSVDHIKKALGSNPEPWKAISINLFKSSRVGEWDTSAVCADEVAVYQYELPQNLTYFMPLLRRATSITIYGPMTWGSARWSLLQSLSIRSFLVRPTDSFNTLGFSSLEFRELLQATPALVRLELDFAAVRVGPGQGVHEVQHSSLRYLALRMSHFENGPGPFGVRLVAPSFEALRIFSIITSANWVTPIISMEYIKKLSLCSLNQTTIWNALALIRQLPNLEVVELEGAHANTILRTFNSTYRPPISRGDPLQFSKVARLLMSGTDIRGVTLIEHLELRLWSIETGVAGVWPVTEVNLYENEGVTPGEWTQISVLLDRGRQLIAT</sequence>
<dbReference type="EMBL" id="KN824394">
    <property type="protein sequence ID" value="KIM21063.1"/>
    <property type="molecule type" value="Genomic_DNA"/>
</dbReference>
<reference evidence="3" key="2">
    <citation type="submission" date="2015-01" db="EMBL/GenBank/DDBJ databases">
        <title>Evolutionary Origins and Diversification of the Mycorrhizal Mutualists.</title>
        <authorList>
            <consortium name="DOE Joint Genome Institute"/>
            <consortium name="Mycorrhizal Genomics Consortium"/>
            <person name="Kohler A."/>
            <person name="Kuo A."/>
            <person name="Nagy L.G."/>
            <person name="Floudas D."/>
            <person name="Copeland A."/>
            <person name="Barry K.W."/>
            <person name="Cichocki N."/>
            <person name="Veneault-Fourrey C."/>
            <person name="LaButti K."/>
            <person name="Lindquist E.A."/>
            <person name="Lipzen A."/>
            <person name="Lundell T."/>
            <person name="Morin E."/>
            <person name="Murat C."/>
            <person name="Riley R."/>
            <person name="Ohm R."/>
            <person name="Sun H."/>
            <person name="Tunlid A."/>
            <person name="Henrissat B."/>
            <person name="Grigoriev I.V."/>
            <person name="Hibbett D.S."/>
            <person name="Martin F."/>
        </authorList>
    </citation>
    <scope>NUCLEOTIDE SEQUENCE [LARGE SCALE GENOMIC DNA]</scope>
    <source>
        <strain evidence="3">MAFF 305830</strain>
    </source>
</reference>
<keyword evidence="1" id="KW-0175">Coiled coil</keyword>
<dbReference type="HOGENOM" id="CLU_523941_0_0_1"/>
<evidence type="ECO:0000313" key="3">
    <source>
        <dbReference type="Proteomes" id="UP000054097"/>
    </source>
</evidence>
<feature type="coiled-coil region" evidence="1">
    <location>
        <begin position="32"/>
        <end position="63"/>
    </location>
</feature>
<dbReference type="Gene3D" id="1.20.1280.50">
    <property type="match status" value="1"/>
</dbReference>